<dbReference type="HOGENOM" id="CLU_134973_6_2_0"/>
<keyword evidence="3" id="KW-0614">Plasmid</keyword>
<evidence type="ECO:0000313" key="4">
    <source>
        <dbReference type="Proteomes" id="UP000006875"/>
    </source>
</evidence>
<dbReference type="PROSITE" id="PS01047">
    <property type="entry name" value="HMA_1"/>
    <property type="match status" value="1"/>
</dbReference>
<dbReference type="NCBIfam" id="NF040898">
    <property type="entry name" value="CC_mini_metal"/>
    <property type="match status" value="1"/>
</dbReference>
<keyword evidence="4" id="KW-1185">Reference proteome</keyword>
<feature type="domain" description="HMA" evidence="2">
    <location>
        <begin position="1"/>
        <end position="63"/>
    </location>
</feature>
<protein>
    <submittedName>
        <fullName evidence="3">Heavy metal transport/detoxification protein</fullName>
    </submittedName>
</protein>
<dbReference type="AlphaFoldDB" id="E3HDX2"/>
<dbReference type="SUPFAM" id="SSF55008">
    <property type="entry name" value="HMA, heavy metal-associated domain"/>
    <property type="match status" value="1"/>
</dbReference>
<dbReference type="InterPro" id="IPR036163">
    <property type="entry name" value="HMA_dom_sf"/>
</dbReference>
<dbReference type="CDD" id="cd00371">
    <property type="entry name" value="HMA"/>
    <property type="match status" value="1"/>
</dbReference>
<organism evidence="3 4">
    <name type="scientific">Ilyobacter polytropus (strain ATCC 51220 / DSM 2926 / LMG 16218 / CuHBu1)</name>
    <dbReference type="NCBI Taxonomy" id="572544"/>
    <lineage>
        <taxon>Bacteria</taxon>
        <taxon>Fusobacteriati</taxon>
        <taxon>Fusobacteriota</taxon>
        <taxon>Fusobacteriia</taxon>
        <taxon>Fusobacteriales</taxon>
        <taxon>Fusobacteriaceae</taxon>
        <taxon>Ilyobacter</taxon>
    </lineage>
</organism>
<evidence type="ECO:0000256" key="1">
    <source>
        <dbReference type="ARBA" id="ARBA00022723"/>
    </source>
</evidence>
<sequence length="117" mass="13398">MKKIAIEGMMCGHCLETIEKKLKSIEGVEDVKVSLDEKAAFISGEIEDDLIKSAIEEEGYKVLSIEVIESHSKEEKEKRGFFSRLIRKIEKSNIEEFGEGKLHCCDPDKKEEDKKKH</sequence>
<dbReference type="Proteomes" id="UP000006875">
    <property type="component" value="Plasmid pILYOP02"/>
</dbReference>
<reference evidence="3 4" key="1">
    <citation type="journal article" date="2010" name="Stand. Genomic Sci.">
        <title>Complete genome sequence of Ilyobacter polytropus type strain (CuHbu1).</title>
        <authorList>
            <person name="Sikorski J."/>
            <person name="Chertkov O."/>
            <person name="Lapidus A."/>
            <person name="Nolan M."/>
            <person name="Lucas S."/>
            <person name="Del Rio T.G."/>
            <person name="Tice H."/>
            <person name="Cheng J.F."/>
            <person name="Tapia R."/>
            <person name="Han C."/>
            <person name="Goodwin L."/>
            <person name="Pitluck S."/>
            <person name="Liolios K."/>
            <person name="Ivanova N."/>
            <person name="Mavromatis K."/>
            <person name="Mikhailova N."/>
            <person name="Pati A."/>
            <person name="Chen A."/>
            <person name="Palaniappan K."/>
            <person name="Land M."/>
            <person name="Hauser L."/>
            <person name="Chang Y.J."/>
            <person name="Jeffries C.D."/>
            <person name="Brambilla E."/>
            <person name="Yasawong M."/>
            <person name="Rohde M."/>
            <person name="Pukall R."/>
            <person name="Spring S."/>
            <person name="Goker M."/>
            <person name="Woyke T."/>
            <person name="Bristow J."/>
            <person name="Eisen J.A."/>
            <person name="Markowitz V."/>
            <person name="Hugenholtz P."/>
            <person name="Kyrpides N.C."/>
            <person name="Klenk H.P."/>
        </authorList>
    </citation>
    <scope>NUCLEOTIDE SEQUENCE [LARGE SCALE GENOMIC DNA]</scope>
    <source>
        <strain evidence="4">ATCC 51220 / DSM 2926 / LMG 16218 / CuHBu1</strain>
        <plasmid evidence="4">pILYOP02</plasmid>
    </source>
</reference>
<dbReference type="PROSITE" id="PS50846">
    <property type="entry name" value="HMA_2"/>
    <property type="match status" value="1"/>
</dbReference>
<dbReference type="Gene3D" id="3.30.70.100">
    <property type="match status" value="1"/>
</dbReference>
<dbReference type="EMBL" id="CP002283">
    <property type="protein sequence ID" value="ADO84584.1"/>
    <property type="molecule type" value="Genomic_DNA"/>
</dbReference>
<dbReference type="eggNOG" id="COG2608">
    <property type="taxonomic scope" value="Bacteria"/>
</dbReference>
<keyword evidence="1" id="KW-0479">Metal-binding</keyword>
<dbReference type="Pfam" id="PF00403">
    <property type="entry name" value="HMA"/>
    <property type="match status" value="1"/>
</dbReference>
<geneLocation type="plasmid" evidence="3 4">
    <name>pILYOP02</name>
</geneLocation>
<dbReference type="OrthoDB" id="9813965at2"/>
<name>E3HDX2_ILYPC</name>
<dbReference type="RefSeq" id="WP_013389236.1">
    <property type="nucleotide sequence ID" value="NC_014634.1"/>
</dbReference>
<accession>E3HDX2</accession>
<dbReference type="GO" id="GO:0046872">
    <property type="term" value="F:metal ion binding"/>
    <property type="evidence" value="ECO:0007669"/>
    <property type="project" value="UniProtKB-KW"/>
</dbReference>
<evidence type="ECO:0000313" key="3">
    <source>
        <dbReference type="EMBL" id="ADO84584.1"/>
    </source>
</evidence>
<dbReference type="InterPro" id="IPR006121">
    <property type="entry name" value="HMA_dom"/>
</dbReference>
<proteinExistence type="predicted"/>
<dbReference type="KEGG" id="ipo:Ilyop_2832"/>
<evidence type="ECO:0000259" key="2">
    <source>
        <dbReference type="PROSITE" id="PS50846"/>
    </source>
</evidence>
<dbReference type="InterPro" id="IPR017969">
    <property type="entry name" value="Heavy-metal-associated_CS"/>
</dbReference>
<gene>
    <name evidence="3" type="ordered locus">Ilyop_2832</name>
</gene>